<feature type="domain" description="Peptidase S1" evidence="2">
    <location>
        <begin position="6"/>
        <end position="255"/>
    </location>
</feature>
<evidence type="ECO:0000313" key="4">
    <source>
        <dbReference type="Proteomes" id="UP001205105"/>
    </source>
</evidence>
<dbReference type="PROSITE" id="PS50240">
    <property type="entry name" value="TRYPSIN_DOM"/>
    <property type="match status" value="1"/>
</dbReference>
<dbReference type="InterPro" id="IPR001254">
    <property type="entry name" value="Trypsin_dom"/>
</dbReference>
<dbReference type="Proteomes" id="UP001205105">
    <property type="component" value="Unassembled WGS sequence"/>
</dbReference>
<protein>
    <recommendedName>
        <fullName evidence="2">Peptidase S1 domain-containing protein</fullName>
    </recommendedName>
</protein>
<dbReference type="InterPro" id="IPR043504">
    <property type="entry name" value="Peptidase_S1_PA_chymotrypsin"/>
</dbReference>
<evidence type="ECO:0000259" key="2">
    <source>
        <dbReference type="PROSITE" id="PS50240"/>
    </source>
</evidence>
<evidence type="ECO:0000256" key="1">
    <source>
        <dbReference type="ARBA" id="ARBA00023157"/>
    </source>
</evidence>
<dbReference type="PANTHER" id="PTHR24276">
    <property type="entry name" value="POLYSERASE-RELATED"/>
    <property type="match status" value="1"/>
</dbReference>
<dbReference type="GO" id="GO:0004252">
    <property type="term" value="F:serine-type endopeptidase activity"/>
    <property type="evidence" value="ECO:0007669"/>
    <property type="project" value="InterPro"/>
</dbReference>
<reference evidence="3" key="1">
    <citation type="submission" date="2020-11" db="EMBL/GenBank/DDBJ databases">
        <title>Chlorella ohadii genome sequencing and assembly.</title>
        <authorList>
            <person name="Murik O."/>
            <person name="Treves H."/>
            <person name="Kedem I."/>
            <person name="Shotland Y."/>
            <person name="Kaplan A."/>
        </authorList>
    </citation>
    <scope>NUCLEOTIDE SEQUENCE</scope>
    <source>
        <strain evidence="3">1</strain>
    </source>
</reference>
<dbReference type="GO" id="GO:0006508">
    <property type="term" value="P:proteolysis"/>
    <property type="evidence" value="ECO:0007669"/>
    <property type="project" value="InterPro"/>
</dbReference>
<dbReference type="SMART" id="SM00020">
    <property type="entry name" value="Tryp_SPc"/>
    <property type="match status" value="1"/>
</dbReference>
<organism evidence="3 4">
    <name type="scientific">Chlorella ohadii</name>
    <dbReference type="NCBI Taxonomy" id="2649997"/>
    <lineage>
        <taxon>Eukaryota</taxon>
        <taxon>Viridiplantae</taxon>
        <taxon>Chlorophyta</taxon>
        <taxon>core chlorophytes</taxon>
        <taxon>Trebouxiophyceae</taxon>
        <taxon>Chlorellales</taxon>
        <taxon>Chlorellaceae</taxon>
        <taxon>Chlorella clade</taxon>
        <taxon>Chlorella</taxon>
    </lineage>
</organism>
<dbReference type="SUPFAM" id="SSF50494">
    <property type="entry name" value="Trypsin-like serine proteases"/>
    <property type="match status" value="1"/>
</dbReference>
<dbReference type="Gene3D" id="2.40.10.10">
    <property type="entry name" value="Trypsin-like serine proteases"/>
    <property type="match status" value="1"/>
</dbReference>
<dbReference type="InterPro" id="IPR009003">
    <property type="entry name" value="Peptidase_S1_PA"/>
</dbReference>
<dbReference type="Pfam" id="PF00089">
    <property type="entry name" value="Trypsin"/>
    <property type="match status" value="1"/>
</dbReference>
<name>A0AAD5DSE2_9CHLO</name>
<accession>A0AAD5DSE2</accession>
<sequence length="258" mass="26781">MLEAAAFGGGNDGGGVLADRYPFVSLISSTDGPMCAGALVAPRAVLTTAACASGLLSAGSKPQLVTVGAFNSYLDAFRRPGKYEARRVQQVRLHPGWRLRDPRLNNLALLQLTQPCILPPATLAAAGFAYPANLTSATVLGYGSRSNDGVWPQLHADALTLLPDAQCRGLRAAYGPVPPAQTQACTALSRSFRPCSRGSLGGSLLLPGPSGGTVLAALLTDGFACSDDPFVVSPNSPALYEWLPQHAGWLQQQLAALA</sequence>
<dbReference type="AlphaFoldDB" id="A0AAD5DSE2"/>
<dbReference type="PANTHER" id="PTHR24276:SF98">
    <property type="entry name" value="FI18310P1-RELATED"/>
    <property type="match status" value="1"/>
</dbReference>
<comment type="caution">
    <text evidence="3">The sequence shown here is derived from an EMBL/GenBank/DDBJ whole genome shotgun (WGS) entry which is preliminary data.</text>
</comment>
<proteinExistence type="predicted"/>
<gene>
    <name evidence="3" type="ORF">COHA_004725</name>
</gene>
<keyword evidence="1" id="KW-1015">Disulfide bond</keyword>
<evidence type="ECO:0000313" key="3">
    <source>
        <dbReference type="EMBL" id="KAI7841554.1"/>
    </source>
</evidence>
<keyword evidence="4" id="KW-1185">Reference proteome</keyword>
<dbReference type="InterPro" id="IPR050430">
    <property type="entry name" value="Peptidase_S1"/>
</dbReference>
<dbReference type="EMBL" id="JADXDR010000062">
    <property type="protein sequence ID" value="KAI7841554.1"/>
    <property type="molecule type" value="Genomic_DNA"/>
</dbReference>